<dbReference type="AlphaFoldDB" id="A0A9X4KML1"/>
<dbReference type="Proteomes" id="UP001153387">
    <property type="component" value="Unassembled WGS sequence"/>
</dbReference>
<evidence type="ECO:0000259" key="1">
    <source>
        <dbReference type="Pfam" id="PF04480"/>
    </source>
</evidence>
<keyword evidence="2" id="KW-0540">Nuclease</keyword>
<keyword evidence="2" id="KW-0255">Endonuclease</keyword>
<dbReference type="GO" id="GO:0004519">
    <property type="term" value="F:endonuclease activity"/>
    <property type="evidence" value="ECO:0007669"/>
    <property type="project" value="UniProtKB-KW"/>
</dbReference>
<dbReference type="InterPro" id="IPR007569">
    <property type="entry name" value="DUF559"/>
</dbReference>
<dbReference type="RefSeq" id="WP_277567946.1">
    <property type="nucleotide sequence ID" value="NZ_JAPDHZ010000006.1"/>
</dbReference>
<feature type="domain" description="DUF559" evidence="1">
    <location>
        <begin position="65"/>
        <end position="130"/>
    </location>
</feature>
<gene>
    <name evidence="2" type="ORF">OMP38_27610</name>
</gene>
<dbReference type="Pfam" id="PF04480">
    <property type="entry name" value="DUF559"/>
    <property type="match status" value="1"/>
</dbReference>
<keyword evidence="3" id="KW-1185">Reference proteome</keyword>
<evidence type="ECO:0000313" key="3">
    <source>
        <dbReference type="Proteomes" id="UP001153387"/>
    </source>
</evidence>
<dbReference type="Gene3D" id="3.40.960.10">
    <property type="entry name" value="VSR Endonuclease"/>
    <property type="match status" value="1"/>
</dbReference>
<keyword evidence="2" id="KW-0378">Hydrolase</keyword>
<evidence type="ECO:0000313" key="2">
    <source>
        <dbReference type="EMBL" id="MDG0794184.1"/>
    </source>
</evidence>
<dbReference type="EMBL" id="JAPDHZ010000006">
    <property type="protein sequence ID" value="MDG0794184.1"/>
    <property type="molecule type" value="Genomic_DNA"/>
</dbReference>
<sequence>MNFEQAHAEFIQSHLARRTGERRGRLERGHREAERLFCQNVWWKLRGSFEGLHPEYEVTDWRGLAYFCDFVWIHPAVRLVIEIKGFGPHVRDMDRRKYSNELNRETFLTAMGYRVISFSYDDVAERPELCITLLRMLLGGFYAHESPVNLTGLTERETIRLACRLSRPLRPIDVAERLQINYRTAVRTLQSLCSKGLFAVASRPDSKYVTKYEARPAALKLL</sequence>
<accession>A0A9X4KML1</accession>
<reference evidence="2 3" key="1">
    <citation type="submission" date="2022-10" db="EMBL/GenBank/DDBJ databases">
        <title>Comparative genomic analysis of Cohnella hashimotonis sp. nov., isolated from the International Space Station.</title>
        <authorList>
            <person name="Simpson A."/>
            <person name="Venkateswaran K."/>
        </authorList>
    </citation>
    <scope>NUCLEOTIDE SEQUENCE [LARGE SCALE GENOMIC DNA]</scope>
    <source>
        <strain evidence="2 3">DSM 18997</strain>
    </source>
</reference>
<organism evidence="2 3">
    <name type="scientific">Cohnella ginsengisoli</name>
    <dbReference type="NCBI Taxonomy" id="425004"/>
    <lineage>
        <taxon>Bacteria</taxon>
        <taxon>Bacillati</taxon>
        <taxon>Bacillota</taxon>
        <taxon>Bacilli</taxon>
        <taxon>Bacillales</taxon>
        <taxon>Paenibacillaceae</taxon>
        <taxon>Cohnella</taxon>
    </lineage>
</organism>
<name>A0A9X4KML1_9BACL</name>
<protein>
    <submittedName>
        <fullName evidence="2">Endonuclease domain-containing protein</fullName>
    </submittedName>
</protein>
<comment type="caution">
    <text evidence="2">The sequence shown here is derived from an EMBL/GenBank/DDBJ whole genome shotgun (WGS) entry which is preliminary data.</text>
</comment>
<proteinExistence type="predicted"/>